<feature type="transmembrane region" description="Helical" evidence="1">
    <location>
        <begin position="149"/>
        <end position="173"/>
    </location>
</feature>
<name>A0ABQ3XC22_9ACTN</name>
<reference evidence="2 3" key="1">
    <citation type="submission" date="2021-01" db="EMBL/GenBank/DDBJ databases">
        <title>Whole genome shotgun sequence of Actinoplanes couchii NBRC 106145.</title>
        <authorList>
            <person name="Komaki H."/>
            <person name="Tamura T."/>
        </authorList>
    </citation>
    <scope>NUCLEOTIDE SEQUENCE [LARGE SCALE GENOMIC DNA]</scope>
    <source>
        <strain evidence="2 3">NBRC 106145</strain>
    </source>
</reference>
<feature type="transmembrane region" description="Helical" evidence="1">
    <location>
        <begin position="48"/>
        <end position="70"/>
    </location>
</feature>
<organism evidence="2 3">
    <name type="scientific">Actinoplanes couchii</name>
    <dbReference type="NCBI Taxonomy" id="403638"/>
    <lineage>
        <taxon>Bacteria</taxon>
        <taxon>Bacillati</taxon>
        <taxon>Actinomycetota</taxon>
        <taxon>Actinomycetes</taxon>
        <taxon>Micromonosporales</taxon>
        <taxon>Micromonosporaceae</taxon>
        <taxon>Actinoplanes</taxon>
    </lineage>
</organism>
<gene>
    <name evidence="2" type="ORF">Aco03nite_044190</name>
</gene>
<keyword evidence="1" id="KW-1133">Transmembrane helix</keyword>
<dbReference type="RefSeq" id="WP_203797423.1">
    <property type="nucleotide sequence ID" value="NZ_BAAAQE010000027.1"/>
</dbReference>
<proteinExistence type="predicted"/>
<evidence type="ECO:0000256" key="1">
    <source>
        <dbReference type="SAM" id="Phobius"/>
    </source>
</evidence>
<keyword evidence="3" id="KW-1185">Reference proteome</keyword>
<evidence type="ECO:0000313" key="3">
    <source>
        <dbReference type="Proteomes" id="UP000612282"/>
    </source>
</evidence>
<feature type="transmembrane region" description="Helical" evidence="1">
    <location>
        <begin position="77"/>
        <end position="98"/>
    </location>
</feature>
<feature type="transmembrane region" description="Helical" evidence="1">
    <location>
        <begin position="12"/>
        <end position="42"/>
    </location>
</feature>
<dbReference type="EMBL" id="BOMG01000055">
    <property type="protein sequence ID" value="GID56015.1"/>
    <property type="molecule type" value="Genomic_DNA"/>
</dbReference>
<dbReference type="Proteomes" id="UP000612282">
    <property type="component" value="Unassembled WGS sequence"/>
</dbReference>
<keyword evidence="1" id="KW-0472">Membrane</keyword>
<evidence type="ECO:0000313" key="2">
    <source>
        <dbReference type="EMBL" id="GID56015.1"/>
    </source>
</evidence>
<comment type="caution">
    <text evidence="2">The sequence shown here is derived from an EMBL/GenBank/DDBJ whole genome shotgun (WGS) entry which is preliminary data.</text>
</comment>
<accession>A0ABQ3XC22</accession>
<protein>
    <submittedName>
        <fullName evidence="2">Uncharacterized protein</fullName>
    </submittedName>
</protein>
<feature type="transmembrane region" description="Helical" evidence="1">
    <location>
        <begin position="118"/>
        <end position="137"/>
    </location>
</feature>
<sequence>MILDLLWKQYRWWSVALIVTLLIGLFLVGGYTVEALVIAARWATGGHLGAMAVIGWLFWFAPFGLLWAVLLRGPDSVVCLGLLILLTPATLACFPGGYNETLAEAITGPGGAAFVAGARNGALGGLIPTVVVPFVVFNESLRARFDDRTLRLMMVAPVATVLIATMIAAVVLAP</sequence>
<keyword evidence="1" id="KW-0812">Transmembrane</keyword>